<keyword evidence="4" id="KW-1133">Transmembrane helix</keyword>
<evidence type="ECO:0000256" key="2">
    <source>
        <dbReference type="ARBA" id="ARBA00022679"/>
    </source>
</evidence>
<evidence type="ECO:0000256" key="7">
    <source>
        <dbReference type="ARBA" id="ARBA00023209"/>
    </source>
</evidence>
<dbReference type="GO" id="GO:0016746">
    <property type="term" value="F:acyltransferase activity"/>
    <property type="evidence" value="ECO:0007669"/>
    <property type="project" value="UniProtKB-KW"/>
</dbReference>
<name>A0ABV0NM78_9TELE</name>
<dbReference type="Proteomes" id="UP001476798">
    <property type="component" value="Unassembled WGS sequence"/>
</dbReference>
<sequence length="200" mass="22469">VLIFPEGTCTNRSCLITFKQGAFIPGVPVQPVLIRYPNKLDTVTWTWQGFSSKMLLLLTLCQLYTTVEVEFLPPHLPTEDEKKSPALFASRVRDAMAKVLGVPVTDHTYEDCRLMISAGELTLPMEAGLVEFTKISRKLNLKWDSVKKDLEGFASMASSCKGGRITIEEFARILKLPVNPALEELFALFDRVRTYAPMQL</sequence>
<evidence type="ECO:0000256" key="5">
    <source>
        <dbReference type="ARBA" id="ARBA00023098"/>
    </source>
</evidence>
<feature type="non-terminal residue" evidence="10">
    <location>
        <position position="1"/>
    </location>
</feature>
<evidence type="ECO:0000313" key="11">
    <source>
        <dbReference type="Proteomes" id="UP001476798"/>
    </source>
</evidence>
<keyword evidence="6" id="KW-0472">Membrane</keyword>
<keyword evidence="3" id="KW-0812">Transmembrane</keyword>
<organism evidence="10 11">
    <name type="scientific">Goodea atripinnis</name>
    <dbReference type="NCBI Taxonomy" id="208336"/>
    <lineage>
        <taxon>Eukaryota</taxon>
        <taxon>Metazoa</taxon>
        <taxon>Chordata</taxon>
        <taxon>Craniata</taxon>
        <taxon>Vertebrata</taxon>
        <taxon>Euteleostomi</taxon>
        <taxon>Actinopterygii</taxon>
        <taxon>Neopterygii</taxon>
        <taxon>Teleostei</taxon>
        <taxon>Neoteleostei</taxon>
        <taxon>Acanthomorphata</taxon>
        <taxon>Ovalentaria</taxon>
        <taxon>Atherinomorphae</taxon>
        <taxon>Cyprinodontiformes</taxon>
        <taxon>Goodeidae</taxon>
        <taxon>Goodea</taxon>
    </lineage>
</organism>
<accession>A0ABV0NM78</accession>
<dbReference type="PANTHER" id="PTHR23063">
    <property type="entry name" value="PHOSPHOLIPID ACYLTRANSFERASE"/>
    <property type="match status" value="1"/>
</dbReference>
<reference evidence="10 11" key="1">
    <citation type="submission" date="2021-06" db="EMBL/GenBank/DDBJ databases">
        <authorList>
            <person name="Palmer J.M."/>
        </authorList>
    </citation>
    <scope>NUCLEOTIDE SEQUENCE [LARGE SCALE GENOMIC DNA]</scope>
    <source>
        <strain evidence="10 11">GA_2019</strain>
        <tissue evidence="10">Muscle</tissue>
    </source>
</reference>
<comment type="caution">
    <text evidence="10">The sequence shown here is derived from an EMBL/GenBank/DDBJ whole genome shotgun (WGS) entry which is preliminary data.</text>
</comment>
<keyword evidence="5" id="KW-0443">Lipid metabolism</keyword>
<gene>
    <name evidence="10" type="primary">LPCAT2</name>
    <name evidence="10" type="ORF">GOODEAATRI_021935</name>
</gene>
<keyword evidence="8" id="KW-1208">Phospholipid metabolism</keyword>
<evidence type="ECO:0000256" key="3">
    <source>
        <dbReference type="ARBA" id="ARBA00022692"/>
    </source>
</evidence>
<proteinExistence type="predicted"/>
<evidence type="ECO:0000256" key="1">
    <source>
        <dbReference type="ARBA" id="ARBA00022516"/>
    </source>
</evidence>
<keyword evidence="9 10" id="KW-0012">Acyltransferase</keyword>
<evidence type="ECO:0000313" key="10">
    <source>
        <dbReference type="EMBL" id="MEQ2172521.1"/>
    </source>
</evidence>
<protein>
    <submittedName>
        <fullName evidence="10">Lysophosphatidylcholine acyltransferase 2</fullName>
    </submittedName>
</protein>
<dbReference type="PANTHER" id="PTHR23063:SF21">
    <property type="entry name" value="LYSOPHOSPHATIDYLCHOLINE ACYLTRANSFERASE 2"/>
    <property type="match status" value="1"/>
</dbReference>
<evidence type="ECO:0000256" key="8">
    <source>
        <dbReference type="ARBA" id="ARBA00023264"/>
    </source>
</evidence>
<evidence type="ECO:0000256" key="4">
    <source>
        <dbReference type="ARBA" id="ARBA00022989"/>
    </source>
</evidence>
<dbReference type="CDD" id="cd07991">
    <property type="entry name" value="LPLAT_LPCAT1-like"/>
    <property type="match status" value="1"/>
</dbReference>
<dbReference type="EMBL" id="JAHRIO010042169">
    <property type="protein sequence ID" value="MEQ2172521.1"/>
    <property type="molecule type" value="Genomic_DNA"/>
</dbReference>
<keyword evidence="2" id="KW-0808">Transferase</keyword>
<evidence type="ECO:0000256" key="9">
    <source>
        <dbReference type="ARBA" id="ARBA00023315"/>
    </source>
</evidence>
<dbReference type="SUPFAM" id="SSF69593">
    <property type="entry name" value="Glycerol-3-phosphate (1)-acyltransferase"/>
    <property type="match status" value="1"/>
</dbReference>
<keyword evidence="11" id="KW-1185">Reference proteome</keyword>
<evidence type="ECO:0000256" key="6">
    <source>
        <dbReference type="ARBA" id="ARBA00023136"/>
    </source>
</evidence>
<keyword evidence="1" id="KW-0444">Lipid biosynthesis</keyword>
<keyword evidence="7" id="KW-0594">Phospholipid biosynthesis</keyword>
<dbReference type="InterPro" id="IPR045252">
    <property type="entry name" value="LPCAT1-like"/>
</dbReference>